<feature type="non-terminal residue" evidence="1">
    <location>
        <position position="218"/>
    </location>
</feature>
<dbReference type="GO" id="GO:0005737">
    <property type="term" value="C:cytoplasm"/>
    <property type="evidence" value="ECO:0007669"/>
    <property type="project" value="TreeGrafter"/>
</dbReference>
<sequence>MKQPSDDFVYGDFAAAVTTLCTRRTGSERPWKAPVRMNKLEQRRFALHLCEWGAGEDELNHAIRRWENEDEMHNLVSGTLAALIPSAGGTQSNELRDHTERAIAHLRDLYFRVMPTELASKDWSEILEEELLSLRERLAIAFQFLENKGLSSYLRRTTDRACTRGDIEGLIIAGLTPTGVVILQGYMDRTGDIQTAAILGAHASHAKFADGRAERWLE</sequence>
<protein>
    <submittedName>
        <fullName evidence="1">Uncharacterized protein</fullName>
    </submittedName>
</protein>
<reference evidence="1 2" key="1">
    <citation type="submission" date="2016-06" db="EMBL/GenBank/DDBJ databases">
        <title>Comparative genomics of the ectomycorrhizal sister species Rhizopogon vinicolor and Rhizopogon vesiculosus (Basidiomycota: Boletales) reveals a divergence of the mating type B locus.</title>
        <authorList>
            <consortium name="DOE Joint Genome Institute"/>
            <person name="Mujic A.B."/>
            <person name="Kuo A."/>
            <person name="Tritt A."/>
            <person name="Lipzen A."/>
            <person name="Chen C."/>
            <person name="Johnson J."/>
            <person name="Sharma A."/>
            <person name="Barry K."/>
            <person name="Grigoriev I.V."/>
            <person name="Spatafora J.W."/>
        </authorList>
    </citation>
    <scope>NUCLEOTIDE SEQUENCE [LARGE SCALE GENOMIC DNA]</scope>
    <source>
        <strain evidence="1 2">AM-OR11-026</strain>
    </source>
</reference>
<dbReference type="GO" id="GO:1904263">
    <property type="term" value="P:positive regulation of TORC1 signaling"/>
    <property type="evidence" value="ECO:0007669"/>
    <property type="project" value="TreeGrafter"/>
</dbReference>
<dbReference type="AlphaFoldDB" id="A0A1B7MDG9"/>
<dbReference type="OrthoDB" id="341486at2759"/>
<evidence type="ECO:0000313" key="1">
    <source>
        <dbReference type="EMBL" id="OAX30647.1"/>
    </source>
</evidence>
<keyword evidence="2" id="KW-1185">Reference proteome</keyword>
<dbReference type="PANTHER" id="PTHR16453">
    <property type="entry name" value="WD40 DOMAIN-CONTAINING PROTEIN MIO FAMILY MEMBER"/>
    <property type="match status" value="1"/>
</dbReference>
<dbReference type="EMBL" id="KV450134">
    <property type="protein sequence ID" value="OAX30647.1"/>
    <property type="molecule type" value="Genomic_DNA"/>
</dbReference>
<dbReference type="STRING" id="1314800.A0A1B7MDG9"/>
<dbReference type="InParanoid" id="A0A1B7MDG9"/>
<organism evidence="1 2">
    <name type="scientific">Rhizopogon vinicolor AM-OR11-026</name>
    <dbReference type="NCBI Taxonomy" id="1314800"/>
    <lineage>
        <taxon>Eukaryota</taxon>
        <taxon>Fungi</taxon>
        <taxon>Dikarya</taxon>
        <taxon>Basidiomycota</taxon>
        <taxon>Agaricomycotina</taxon>
        <taxon>Agaricomycetes</taxon>
        <taxon>Agaricomycetidae</taxon>
        <taxon>Boletales</taxon>
        <taxon>Suillineae</taxon>
        <taxon>Rhizopogonaceae</taxon>
        <taxon>Rhizopogon</taxon>
    </lineage>
</organism>
<proteinExistence type="predicted"/>
<name>A0A1B7MDG9_9AGAM</name>
<dbReference type="Proteomes" id="UP000092154">
    <property type="component" value="Unassembled WGS sequence"/>
</dbReference>
<evidence type="ECO:0000313" key="2">
    <source>
        <dbReference type="Proteomes" id="UP000092154"/>
    </source>
</evidence>
<dbReference type="PANTHER" id="PTHR16453:SF9">
    <property type="entry name" value="GATOR COMPLEX PROTEIN MIOS"/>
    <property type="match status" value="1"/>
</dbReference>
<accession>A0A1B7MDG9</accession>
<dbReference type="InterPro" id="IPR037593">
    <property type="entry name" value="MIOS/Sea4"/>
</dbReference>
<gene>
    <name evidence="1" type="ORF">K503DRAFT_870936</name>
</gene>